<feature type="compositionally biased region" description="Low complexity" evidence="2">
    <location>
        <begin position="417"/>
        <end position="435"/>
    </location>
</feature>
<accession>A0A178LCY5</accession>
<dbReference type="GO" id="GO:0006302">
    <property type="term" value="P:double-strand break repair"/>
    <property type="evidence" value="ECO:0007669"/>
    <property type="project" value="InterPro"/>
</dbReference>
<proteinExistence type="predicted"/>
<keyword evidence="1" id="KW-0175">Coiled coil</keyword>
<dbReference type="PANTHER" id="PTHR32114">
    <property type="entry name" value="ABC TRANSPORTER ABCH.3"/>
    <property type="match status" value="1"/>
</dbReference>
<dbReference type="InterPro" id="IPR027417">
    <property type="entry name" value="P-loop_NTPase"/>
</dbReference>
<evidence type="ECO:0000313" key="5">
    <source>
        <dbReference type="Proteomes" id="UP000078356"/>
    </source>
</evidence>
<dbReference type="EMBL" id="LWCR01000033">
    <property type="protein sequence ID" value="OAN26753.1"/>
    <property type="molecule type" value="Genomic_DNA"/>
</dbReference>
<dbReference type="AlphaFoldDB" id="A0A178LCY5"/>
<feature type="region of interest" description="Disordered" evidence="2">
    <location>
        <begin position="702"/>
        <end position="721"/>
    </location>
</feature>
<dbReference type="Proteomes" id="UP000078356">
    <property type="component" value="Unassembled WGS sequence"/>
</dbReference>
<feature type="coiled-coil region" evidence="1">
    <location>
        <begin position="298"/>
        <end position="332"/>
    </location>
</feature>
<evidence type="ECO:0000313" key="4">
    <source>
        <dbReference type="EMBL" id="OAN26753.1"/>
    </source>
</evidence>
<feature type="coiled-coil region" evidence="1">
    <location>
        <begin position="567"/>
        <end position="622"/>
    </location>
</feature>
<dbReference type="Pfam" id="PF13558">
    <property type="entry name" value="SbcC_Walker_B"/>
    <property type="match status" value="1"/>
</dbReference>
<dbReference type="NCBIfam" id="NF007600">
    <property type="entry name" value="PRK10246.1"/>
    <property type="match status" value="1"/>
</dbReference>
<evidence type="ECO:0000256" key="2">
    <source>
        <dbReference type="SAM" id="MobiDB-lite"/>
    </source>
</evidence>
<dbReference type="InterPro" id="IPR038729">
    <property type="entry name" value="Rad50/SbcC_AAA"/>
</dbReference>
<reference evidence="4 5" key="1">
    <citation type="submission" date="2016-04" db="EMBL/GenBank/DDBJ databases">
        <title>Draft Genome Sequences of Staphylococcus capitis Strain H36, S. capitis Strain H65, S. cohnii Strain H62, S. hominis Strain H69, Mycobacterium iranicum Strain H39, Plantibacter sp. Strain H53, Pseudomonas oryzihabitans Strain H72, and Microbacterium sp. Strain H83, isolated from residential settings.</title>
        <authorList>
            <person name="Lymperopoulou D."/>
            <person name="Adams R.I."/>
            <person name="Lindow S."/>
            <person name="Coil D.A."/>
            <person name="Jospin G."/>
            <person name="Eisen J.A."/>
        </authorList>
    </citation>
    <scope>NUCLEOTIDE SEQUENCE [LARGE SCALE GENOMIC DNA]</scope>
    <source>
        <strain evidence="4 5">H72</strain>
    </source>
</reference>
<dbReference type="Pfam" id="PF13476">
    <property type="entry name" value="AAA_23"/>
    <property type="match status" value="1"/>
</dbReference>
<feature type="coiled-coil region" evidence="1">
    <location>
        <begin position="654"/>
        <end position="695"/>
    </location>
</feature>
<evidence type="ECO:0000256" key="1">
    <source>
        <dbReference type="SAM" id="Coils"/>
    </source>
</evidence>
<dbReference type="RefSeq" id="WP_064308621.1">
    <property type="nucleotide sequence ID" value="NZ_LWCR01000033.1"/>
</dbReference>
<dbReference type="SUPFAM" id="SSF52540">
    <property type="entry name" value="P-loop containing nucleoside triphosphate hydrolases"/>
    <property type="match status" value="1"/>
</dbReference>
<dbReference type="PANTHER" id="PTHR32114:SF2">
    <property type="entry name" value="ABC TRANSPORTER ABCH.3"/>
    <property type="match status" value="1"/>
</dbReference>
<comment type="caution">
    <text evidence="4">The sequence shown here is derived from an EMBL/GenBank/DDBJ whole genome shotgun (WGS) entry which is preliminary data.</text>
</comment>
<dbReference type="OrthoDB" id="9795626at2"/>
<feature type="region of interest" description="Disordered" evidence="2">
    <location>
        <begin position="417"/>
        <end position="440"/>
    </location>
</feature>
<dbReference type="GO" id="GO:0016887">
    <property type="term" value="F:ATP hydrolysis activity"/>
    <property type="evidence" value="ECO:0007669"/>
    <property type="project" value="InterPro"/>
</dbReference>
<sequence length="1141" mass="127196">MKILTLRLKNLNSLKGEWKIDFTAEPFASSGLFAITGPTGAGKTTLLDAICLALYHRTPRMSKVGGESNELMTRHTGDCLAEVEFAVRGERYRAFWSQRRARDRADGALQPPKVELARLDGTILAEKTGDKLRLTEELTGLDFERFTRSMLLAQGGFAAFLEASASQRAELLEELTGTAVYGQISQRVYERAREAKGVLDGLRQRVAGVEVLDDERRQALAAEGLGLAQREEQLGADLKTWQTQRQWLTALEQAVAGEQQAEARLAAAQQAWEAAEPQRQRLAAAEPAARLLPIEQAWREAQTREQRSREELEQLDQRIQILASRRDVALAQALGASGEQLRQAEAEQARTLEEQHHLTESLAERSRHAELGERLGDWRSQLALRDERAEALARLTRRQEEQTRQLQLLAEEREAQQGALTRAREQATQAQAAEHAQTERWQAALDGRDEKAWRALWQAALGRVNEVDQLDQLVERRRQLQTQLERLARSQGERQRQHGDHQVRLDALRGRYREVAQQVREREKLLEQERVIRSLEAQRAALQPDEPCPLCGSREHPAVADYAALNVSATQTALQDAKAELERLTQEGKELSEALAALKAQLDQANEQQTEASQQLEQLGELWRQRCTALGADPEAPGAVAELRRRQDQELARIQQVLATLDGLRQQREESRQEALRLARQQADAEQRLALAEAAWERARQALAEGADEQREAQAQQTSAERRLGEELAGWGHEVPRRAAEWLAQRDQEWRVWQADCQRAQALQQRLKDSAQRLATLAPLVVTWRQRAGEVAPATVAPQDAAAVLVEATTTWEDCREQGAALQGTHQALHERLAGETRQAREAEERWQAALAASAFADADAWRAAQLDDGEHAALTAERSRLETALTEARALAGAAQERLATLNAAPQTERSAAELDAELAAASAELRALGQRQGEVNAALREDERRRDGLQALLGEIAAQERDHDLWQHLNGLIGSADGAKFRKFAQGLTLDHLVHLANGQLMRLHGRYRLIRRQAAELELQILDTWQADALRDIRTLSGGESFLVSLALALALSDLVSQRTGIDSLFLDEGFGTLDGETLEVALDALDQLNASGKTIGIISHVEALKERIPVQLKVRKGVGLGHSGLERRYAVEKNATE</sequence>
<feature type="domain" description="Rad50/SbcC-type AAA" evidence="3">
    <location>
        <begin position="6"/>
        <end position="196"/>
    </location>
</feature>
<protein>
    <submittedName>
        <fullName evidence="4">Chromosome segregation protein SMC</fullName>
    </submittedName>
</protein>
<organism evidence="4 5">
    <name type="scientific">Pseudomonas oryzihabitans</name>
    <dbReference type="NCBI Taxonomy" id="47885"/>
    <lineage>
        <taxon>Bacteria</taxon>
        <taxon>Pseudomonadati</taxon>
        <taxon>Pseudomonadota</taxon>
        <taxon>Gammaproteobacteria</taxon>
        <taxon>Pseudomonadales</taxon>
        <taxon>Pseudomonadaceae</taxon>
        <taxon>Pseudomonas</taxon>
    </lineage>
</organism>
<feature type="coiled-coil region" evidence="1">
    <location>
        <begin position="463"/>
        <end position="490"/>
    </location>
</feature>
<evidence type="ECO:0000259" key="3">
    <source>
        <dbReference type="Pfam" id="PF13476"/>
    </source>
</evidence>
<gene>
    <name evidence="4" type="ORF">A4V15_22515</name>
</gene>
<name>A0A178LCY5_9PSED</name>
<dbReference type="Gene3D" id="3.40.50.300">
    <property type="entry name" value="P-loop containing nucleotide triphosphate hydrolases"/>
    <property type="match status" value="2"/>
</dbReference>